<dbReference type="EMBL" id="SDPO01000003">
    <property type="protein sequence ID" value="RXZ47401.1"/>
    <property type="molecule type" value="Genomic_DNA"/>
</dbReference>
<comment type="cofactor">
    <cofactor evidence="1">
        <name>Mg(2+)</name>
        <dbReference type="ChEBI" id="CHEBI:18420"/>
    </cofactor>
</comment>
<gene>
    <name evidence="15" type="ORF">ESP57_12570</name>
</gene>
<evidence type="ECO:0000256" key="1">
    <source>
        <dbReference type="ARBA" id="ARBA00001946"/>
    </source>
</evidence>
<dbReference type="InterPro" id="IPR050187">
    <property type="entry name" value="Lipid_Phosphate_FormReg"/>
</dbReference>
<dbReference type="GO" id="GO:0005524">
    <property type="term" value="F:ATP binding"/>
    <property type="evidence" value="ECO:0007669"/>
    <property type="project" value="UniProtKB-KW"/>
</dbReference>
<evidence type="ECO:0000256" key="11">
    <source>
        <dbReference type="ARBA" id="ARBA00023209"/>
    </source>
</evidence>
<evidence type="ECO:0000256" key="6">
    <source>
        <dbReference type="ARBA" id="ARBA00022741"/>
    </source>
</evidence>
<dbReference type="OrthoDB" id="142078at2"/>
<feature type="domain" description="DAGKc" evidence="14">
    <location>
        <begin position="1"/>
        <end position="134"/>
    </location>
</feature>
<keyword evidence="8" id="KW-0067">ATP-binding</keyword>
<evidence type="ECO:0000256" key="12">
    <source>
        <dbReference type="ARBA" id="ARBA00023264"/>
    </source>
</evidence>
<dbReference type="AlphaFoldDB" id="A0A4Q2JHF6"/>
<name>A0A4Q2JHF6_9MICO</name>
<dbReference type="Pfam" id="PF19279">
    <property type="entry name" value="YegS_C"/>
    <property type="match status" value="1"/>
</dbReference>
<dbReference type="GO" id="GO:0005886">
    <property type="term" value="C:plasma membrane"/>
    <property type="evidence" value="ECO:0007669"/>
    <property type="project" value="TreeGrafter"/>
</dbReference>
<dbReference type="PANTHER" id="PTHR12358:SF106">
    <property type="entry name" value="LIPID KINASE YEGS"/>
    <property type="match status" value="1"/>
</dbReference>
<keyword evidence="9" id="KW-0460">Magnesium</keyword>
<dbReference type="InterPro" id="IPR016064">
    <property type="entry name" value="NAD/diacylglycerol_kinase_sf"/>
</dbReference>
<sequence>MTGHIAVLVNPSSGRGRGAAAAVRAVERLEAFDAEVRVFAGDSVDDTRRLAREAVASRPRALVVVGGDGTLSSVLDAVVGSGVPIALVPAGTGNDLARALGLPFGASDAASAAAELALHGTPRAIDVGEVESAAGVARFLTVAALGFDAHVSERTNRLKWPRGRVRYYLAILIEVARLRPMPFSVAFDGGAMHPMPGTLIAVGSTRSYGGGMPVCPDAAPDDGLLDVTHVAPLSRAKLVRLFPLLLRGAHVDRPEVTTVRAAVVEIDAPGLVVYADGERVGSGRARIRAVPGALTVLVPSAAGAAGGPGAPGPAHAPRPTPAPSPSPSPSPDPGGELAA</sequence>
<comment type="caution">
    <text evidence="15">The sequence shown here is derived from an EMBL/GenBank/DDBJ whole genome shotgun (WGS) entry which is preliminary data.</text>
</comment>
<keyword evidence="16" id="KW-1185">Reference proteome</keyword>
<keyword evidence="5" id="KW-0479">Metal-binding</keyword>
<dbReference type="GO" id="GO:0004143">
    <property type="term" value="F:ATP-dependent diacylglycerol kinase activity"/>
    <property type="evidence" value="ECO:0007669"/>
    <property type="project" value="TreeGrafter"/>
</dbReference>
<keyword evidence="11" id="KW-0594">Phospholipid biosynthesis</keyword>
<protein>
    <submittedName>
        <fullName evidence="15">Diacylglycerol kinase</fullName>
    </submittedName>
</protein>
<dbReference type="Proteomes" id="UP000292935">
    <property type="component" value="Unassembled WGS sequence"/>
</dbReference>
<keyword evidence="4" id="KW-0808">Transferase</keyword>
<dbReference type="Pfam" id="PF00781">
    <property type="entry name" value="DAGK_cat"/>
    <property type="match status" value="1"/>
</dbReference>
<evidence type="ECO:0000256" key="3">
    <source>
        <dbReference type="ARBA" id="ARBA00022516"/>
    </source>
</evidence>
<evidence type="ECO:0000256" key="8">
    <source>
        <dbReference type="ARBA" id="ARBA00022840"/>
    </source>
</evidence>
<keyword evidence="3" id="KW-0444">Lipid biosynthesis</keyword>
<keyword evidence="12" id="KW-1208">Phospholipid metabolism</keyword>
<dbReference type="InterPro" id="IPR001206">
    <property type="entry name" value="Diacylglycerol_kinase_cat_dom"/>
</dbReference>
<evidence type="ECO:0000313" key="16">
    <source>
        <dbReference type="Proteomes" id="UP000292935"/>
    </source>
</evidence>
<organism evidence="15 16">
    <name type="scientific">Agromyces fucosus</name>
    <dbReference type="NCBI Taxonomy" id="41985"/>
    <lineage>
        <taxon>Bacteria</taxon>
        <taxon>Bacillati</taxon>
        <taxon>Actinomycetota</taxon>
        <taxon>Actinomycetes</taxon>
        <taxon>Micrococcales</taxon>
        <taxon>Microbacteriaceae</taxon>
        <taxon>Agromyces</taxon>
    </lineage>
</organism>
<dbReference type="NCBIfam" id="NF008882">
    <property type="entry name" value="PRK11914.1"/>
    <property type="match status" value="1"/>
</dbReference>
<dbReference type="InterPro" id="IPR005218">
    <property type="entry name" value="Diacylglycerol/lipid_kinase"/>
</dbReference>
<evidence type="ECO:0000256" key="7">
    <source>
        <dbReference type="ARBA" id="ARBA00022777"/>
    </source>
</evidence>
<evidence type="ECO:0000256" key="5">
    <source>
        <dbReference type="ARBA" id="ARBA00022723"/>
    </source>
</evidence>
<comment type="similarity">
    <text evidence="2">Belongs to the diacylglycerol/lipid kinase family.</text>
</comment>
<dbReference type="SMART" id="SM00046">
    <property type="entry name" value="DAGKc"/>
    <property type="match status" value="1"/>
</dbReference>
<evidence type="ECO:0000256" key="13">
    <source>
        <dbReference type="SAM" id="MobiDB-lite"/>
    </source>
</evidence>
<dbReference type="InterPro" id="IPR045540">
    <property type="entry name" value="YegS/DAGK_C"/>
</dbReference>
<proteinExistence type="inferred from homology"/>
<dbReference type="Gene3D" id="2.60.200.40">
    <property type="match status" value="1"/>
</dbReference>
<reference evidence="15 16" key="1">
    <citation type="submission" date="2019-01" db="EMBL/GenBank/DDBJ databases">
        <authorList>
            <person name="Li J."/>
        </authorList>
    </citation>
    <scope>NUCLEOTIDE SEQUENCE [LARGE SCALE GENOMIC DNA]</scope>
    <source>
        <strain evidence="15 16">CCUG 35506</strain>
    </source>
</reference>
<dbReference type="GO" id="GO:0046872">
    <property type="term" value="F:metal ion binding"/>
    <property type="evidence" value="ECO:0007669"/>
    <property type="project" value="UniProtKB-KW"/>
</dbReference>
<accession>A0A4Q2JHF6</accession>
<evidence type="ECO:0000256" key="2">
    <source>
        <dbReference type="ARBA" id="ARBA00005983"/>
    </source>
</evidence>
<dbReference type="SUPFAM" id="SSF111331">
    <property type="entry name" value="NAD kinase/diacylglycerol kinase-like"/>
    <property type="match status" value="1"/>
</dbReference>
<evidence type="ECO:0000313" key="15">
    <source>
        <dbReference type="EMBL" id="RXZ47401.1"/>
    </source>
</evidence>
<dbReference type="GO" id="GO:0008654">
    <property type="term" value="P:phospholipid biosynthetic process"/>
    <property type="evidence" value="ECO:0007669"/>
    <property type="project" value="UniProtKB-KW"/>
</dbReference>
<dbReference type="RefSeq" id="WP_129231832.1">
    <property type="nucleotide sequence ID" value="NZ_SDPO01000003.1"/>
</dbReference>
<keyword evidence="10" id="KW-0443">Lipid metabolism</keyword>
<dbReference type="NCBIfam" id="TIGR00147">
    <property type="entry name" value="YegS/Rv2252/BmrU family lipid kinase"/>
    <property type="match status" value="1"/>
</dbReference>
<evidence type="ECO:0000256" key="9">
    <source>
        <dbReference type="ARBA" id="ARBA00022842"/>
    </source>
</evidence>
<dbReference type="PANTHER" id="PTHR12358">
    <property type="entry name" value="SPHINGOSINE KINASE"/>
    <property type="match status" value="1"/>
</dbReference>
<feature type="compositionally biased region" description="Pro residues" evidence="13">
    <location>
        <begin position="310"/>
        <end position="332"/>
    </location>
</feature>
<evidence type="ECO:0000256" key="10">
    <source>
        <dbReference type="ARBA" id="ARBA00023098"/>
    </source>
</evidence>
<keyword evidence="7 15" id="KW-0418">Kinase</keyword>
<evidence type="ECO:0000256" key="4">
    <source>
        <dbReference type="ARBA" id="ARBA00022679"/>
    </source>
</evidence>
<evidence type="ECO:0000259" key="14">
    <source>
        <dbReference type="PROSITE" id="PS50146"/>
    </source>
</evidence>
<feature type="region of interest" description="Disordered" evidence="13">
    <location>
        <begin position="300"/>
        <end position="339"/>
    </location>
</feature>
<dbReference type="InterPro" id="IPR017438">
    <property type="entry name" value="ATP-NAD_kinase_N"/>
</dbReference>
<dbReference type="PROSITE" id="PS50146">
    <property type="entry name" value="DAGK"/>
    <property type="match status" value="1"/>
</dbReference>
<dbReference type="Gene3D" id="3.40.50.10330">
    <property type="entry name" value="Probable inorganic polyphosphate/atp-NAD kinase, domain 1"/>
    <property type="match status" value="1"/>
</dbReference>
<keyword evidence="6" id="KW-0547">Nucleotide-binding</keyword>